<accession>M0ATM4</accession>
<dbReference type="Proteomes" id="UP000011591">
    <property type="component" value="Unassembled WGS sequence"/>
</dbReference>
<gene>
    <name evidence="1" type="ORF">C480_18577</name>
</gene>
<protein>
    <submittedName>
        <fullName evidence="1">Uncharacterized protein</fullName>
    </submittedName>
</protein>
<dbReference type="EMBL" id="AOIP01000051">
    <property type="protein sequence ID" value="ELZ00729.1"/>
    <property type="molecule type" value="Genomic_DNA"/>
</dbReference>
<name>M0ATM4_9EURY</name>
<sequence length="69" mass="8306">MEFFAGKLDWNYFFATNQRLIEMQTDRHTHLYFDIYNEMNRLIRSSSVFIWSFSMFPVLRVSVGSDGLK</sequence>
<evidence type="ECO:0000313" key="2">
    <source>
        <dbReference type="Proteomes" id="UP000011591"/>
    </source>
</evidence>
<proteinExistence type="predicted"/>
<reference evidence="1 2" key="1">
    <citation type="journal article" date="2014" name="PLoS Genet.">
        <title>Phylogenetically driven sequencing of extremely halophilic archaea reveals strategies for static and dynamic osmo-response.</title>
        <authorList>
            <person name="Becker E.A."/>
            <person name="Seitzer P.M."/>
            <person name="Tritt A."/>
            <person name="Larsen D."/>
            <person name="Krusor M."/>
            <person name="Yao A.I."/>
            <person name="Wu D."/>
            <person name="Madern D."/>
            <person name="Eisen J.A."/>
            <person name="Darling A.E."/>
            <person name="Facciotti M.T."/>
        </authorList>
    </citation>
    <scope>NUCLEOTIDE SEQUENCE [LARGE SCALE GENOMIC DNA]</scope>
    <source>
        <strain evidence="1 2">DSM 13077</strain>
    </source>
</reference>
<evidence type="ECO:0000313" key="1">
    <source>
        <dbReference type="EMBL" id="ELZ00729.1"/>
    </source>
</evidence>
<dbReference type="AlphaFoldDB" id="M0ATM4"/>
<comment type="caution">
    <text evidence="1">The sequence shown here is derived from an EMBL/GenBank/DDBJ whole genome shotgun (WGS) entry which is preliminary data.</text>
</comment>
<organism evidence="1 2">
    <name type="scientific">Natrialba aegyptia DSM 13077</name>
    <dbReference type="NCBI Taxonomy" id="1227491"/>
    <lineage>
        <taxon>Archaea</taxon>
        <taxon>Methanobacteriati</taxon>
        <taxon>Methanobacteriota</taxon>
        <taxon>Stenosarchaea group</taxon>
        <taxon>Halobacteria</taxon>
        <taxon>Halobacteriales</taxon>
        <taxon>Natrialbaceae</taxon>
        <taxon>Natrialba</taxon>
    </lineage>
</organism>
<keyword evidence="2" id="KW-1185">Reference proteome</keyword>